<protein>
    <submittedName>
        <fullName evidence="1">Bifunctional adenosylcobinamide kinase/adenosylcobinamide-phosphate guanylyltransferase</fullName>
    </submittedName>
</protein>
<dbReference type="InterPro" id="IPR003203">
    <property type="entry name" value="CobU/CobP"/>
</dbReference>
<dbReference type="GO" id="GO:0016301">
    <property type="term" value="F:kinase activity"/>
    <property type="evidence" value="ECO:0007669"/>
    <property type="project" value="UniProtKB-KW"/>
</dbReference>
<name>A0ABR7G338_9FIRM</name>
<keyword evidence="1" id="KW-0418">Kinase</keyword>
<dbReference type="InterPro" id="IPR027417">
    <property type="entry name" value="P-loop_NTPase"/>
</dbReference>
<reference evidence="1 2" key="1">
    <citation type="submission" date="2020-08" db="EMBL/GenBank/DDBJ databases">
        <title>Genome public.</title>
        <authorList>
            <person name="Liu C."/>
            <person name="Sun Q."/>
        </authorList>
    </citation>
    <scope>NUCLEOTIDE SEQUENCE [LARGE SCALE GENOMIC DNA]</scope>
    <source>
        <strain evidence="1 2">NSJ-43</strain>
    </source>
</reference>
<dbReference type="SUPFAM" id="SSF52540">
    <property type="entry name" value="P-loop containing nucleoside triphosphate hydrolases"/>
    <property type="match status" value="1"/>
</dbReference>
<comment type="caution">
    <text evidence="1">The sequence shown here is derived from an EMBL/GenBank/DDBJ whole genome shotgun (WGS) entry which is preliminary data.</text>
</comment>
<sequence length="125" mass="14280">MKLYVGGAWQGKCDYVSGKFQNKPTIVQGDRCTKEDMKSADIINHFHEYVYRCVQNGDGMDDFAEWIYEVNPSVCIICDEVGSGIVPIDKNMRDYRELVGRVLCRLAQKSDEMERITCGVGMRIK</sequence>
<dbReference type="Gene3D" id="3.40.50.300">
    <property type="entry name" value="P-loop containing nucleotide triphosphate hydrolases"/>
    <property type="match status" value="1"/>
</dbReference>
<gene>
    <name evidence="1" type="ORF">H8S01_09280</name>
</gene>
<dbReference type="EMBL" id="JACOPD010000006">
    <property type="protein sequence ID" value="MBC5681151.1"/>
    <property type="molecule type" value="Genomic_DNA"/>
</dbReference>
<keyword evidence="1" id="KW-0808">Transferase</keyword>
<dbReference type="RefSeq" id="WP_186837005.1">
    <property type="nucleotide sequence ID" value="NZ_JACOPD010000006.1"/>
</dbReference>
<organism evidence="1 2">
    <name type="scientific">Lachnospira hominis</name>
    <name type="common">ex Liu et al. 2021</name>
    <dbReference type="NCBI Taxonomy" id="2763051"/>
    <lineage>
        <taxon>Bacteria</taxon>
        <taxon>Bacillati</taxon>
        <taxon>Bacillota</taxon>
        <taxon>Clostridia</taxon>
        <taxon>Lachnospirales</taxon>
        <taxon>Lachnospiraceae</taxon>
        <taxon>Lachnospira</taxon>
    </lineage>
</organism>
<keyword evidence="1" id="KW-0548">Nucleotidyltransferase</keyword>
<accession>A0ABR7G338</accession>
<proteinExistence type="predicted"/>
<evidence type="ECO:0000313" key="1">
    <source>
        <dbReference type="EMBL" id="MBC5681151.1"/>
    </source>
</evidence>
<evidence type="ECO:0000313" key="2">
    <source>
        <dbReference type="Proteomes" id="UP000628463"/>
    </source>
</evidence>
<keyword evidence="2" id="KW-1185">Reference proteome</keyword>
<dbReference type="Pfam" id="PF02283">
    <property type="entry name" value="CobU"/>
    <property type="match status" value="1"/>
</dbReference>
<dbReference type="GO" id="GO:0016779">
    <property type="term" value="F:nucleotidyltransferase activity"/>
    <property type="evidence" value="ECO:0007669"/>
    <property type="project" value="UniProtKB-KW"/>
</dbReference>
<dbReference type="Proteomes" id="UP000628463">
    <property type="component" value="Unassembled WGS sequence"/>
</dbReference>